<organism evidence="2 3">
    <name type="scientific">Enhygromyxa salina</name>
    <dbReference type="NCBI Taxonomy" id="215803"/>
    <lineage>
        <taxon>Bacteria</taxon>
        <taxon>Pseudomonadati</taxon>
        <taxon>Myxococcota</taxon>
        <taxon>Polyangia</taxon>
        <taxon>Nannocystales</taxon>
        <taxon>Nannocystaceae</taxon>
        <taxon>Enhygromyxa</taxon>
    </lineage>
</organism>
<feature type="compositionally biased region" description="Acidic residues" evidence="1">
    <location>
        <begin position="46"/>
        <end position="68"/>
    </location>
</feature>
<proteinExistence type="predicted"/>
<evidence type="ECO:0000313" key="2">
    <source>
        <dbReference type="EMBL" id="KIG16885.1"/>
    </source>
</evidence>
<name>A0A0C2D599_9BACT</name>
<gene>
    <name evidence="2" type="ORF">DB30_04047</name>
</gene>
<sequence>MAALSCLLSAGGCGGGAGQDTSPFATGTSTGTLTQTGASDTTGGDGDGDGDSGDGDGDPGDGDGDETLFDVAEGGGDGDGDGDCTLPHVPCDAATTDPFNALGLGCPGELQINPSIDAHQDGMGVRSSFGATATYDPQEGSSYFVLSTGHVAELDDEPVNPGDQIYHCNKWFSPGDGMDTTNFPAPIKKNNVNGDCLSNPALVGTGDCSNTIQAQFQQSGWKYDYQEIRFSVTVPEDAHALAFDVAYFTTEWPVFAGQSYNDMFIAWLEAPNWTGNISFDDGGHALSLNAAFFDYEDQDGLLPEFAGTCMRYGAGTPWLTTTAEVVPGDQIELVFAIFDLDDVNLDSFVFLDNFRWLCEGGGGPSTMPVPVP</sequence>
<protein>
    <submittedName>
        <fullName evidence="2">Alkaline phosphatase</fullName>
    </submittedName>
</protein>
<accession>A0A0C2D599</accession>
<feature type="compositionally biased region" description="Low complexity" evidence="1">
    <location>
        <begin position="26"/>
        <end position="42"/>
    </location>
</feature>
<comment type="caution">
    <text evidence="2">The sequence shown here is derived from an EMBL/GenBank/DDBJ whole genome shotgun (WGS) entry which is preliminary data.</text>
</comment>
<evidence type="ECO:0000256" key="1">
    <source>
        <dbReference type="SAM" id="MobiDB-lite"/>
    </source>
</evidence>
<dbReference type="Proteomes" id="UP000031599">
    <property type="component" value="Unassembled WGS sequence"/>
</dbReference>
<evidence type="ECO:0000313" key="3">
    <source>
        <dbReference type="Proteomes" id="UP000031599"/>
    </source>
</evidence>
<dbReference type="AlphaFoldDB" id="A0A0C2D599"/>
<dbReference type="InterPro" id="IPR049804">
    <property type="entry name" value="Choice_anch_L"/>
</dbReference>
<dbReference type="NCBIfam" id="NF038133">
    <property type="entry name" value="choice_anch_L"/>
    <property type="match status" value="1"/>
</dbReference>
<feature type="region of interest" description="Disordered" evidence="1">
    <location>
        <begin position="13"/>
        <end position="83"/>
    </location>
</feature>
<reference evidence="2 3" key="1">
    <citation type="submission" date="2014-12" db="EMBL/GenBank/DDBJ databases">
        <title>Genome assembly of Enhygromyxa salina DSM 15201.</title>
        <authorList>
            <person name="Sharma G."/>
            <person name="Subramanian S."/>
        </authorList>
    </citation>
    <scope>NUCLEOTIDE SEQUENCE [LARGE SCALE GENOMIC DNA]</scope>
    <source>
        <strain evidence="2 3">DSM 15201</strain>
    </source>
</reference>
<dbReference type="EMBL" id="JMCC02000031">
    <property type="protein sequence ID" value="KIG16885.1"/>
    <property type="molecule type" value="Genomic_DNA"/>
</dbReference>